<gene>
    <name evidence="3" type="ORF">G2W53_007444</name>
</gene>
<dbReference type="EMBL" id="JAAIUW010000003">
    <property type="protein sequence ID" value="KAF7838962.1"/>
    <property type="molecule type" value="Genomic_DNA"/>
</dbReference>
<dbReference type="Proteomes" id="UP000634136">
    <property type="component" value="Unassembled WGS sequence"/>
</dbReference>
<dbReference type="AlphaFoldDB" id="A0A834X703"/>
<reference evidence="3" key="1">
    <citation type="submission" date="2020-09" db="EMBL/GenBank/DDBJ databases">
        <title>Genome-Enabled Discovery of Anthraquinone Biosynthesis in Senna tora.</title>
        <authorList>
            <person name="Kang S.-H."/>
            <person name="Pandey R.P."/>
            <person name="Lee C.-M."/>
            <person name="Sim J.-S."/>
            <person name="Jeong J.-T."/>
            <person name="Choi B.-S."/>
            <person name="Jung M."/>
            <person name="Ginzburg D."/>
            <person name="Zhao K."/>
            <person name="Won S.Y."/>
            <person name="Oh T.-J."/>
            <person name="Yu Y."/>
            <person name="Kim N.-H."/>
            <person name="Lee O.R."/>
            <person name="Lee T.-H."/>
            <person name="Bashyal P."/>
            <person name="Kim T.-S."/>
            <person name="Lee W.-H."/>
            <person name="Kawkins C."/>
            <person name="Kim C.-K."/>
            <person name="Kim J.S."/>
            <person name="Ahn B.O."/>
            <person name="Rhee S.Y."/>
            <person name="Sohng J.K."/>
        </authorList>
    </citation>
    <scope>NUCLEOTIDE SEQUENCE</scope>
    <source>
        <tissue evidence="3">Leaf</tissue>
    </source>
</reference>
<name>A0A834X703_9FABA</name>
<organism evidence="3 4">
    <name type="scientific">Senna tora</name>
    <dbReference type="NCBI Taxonomy" id="362788"/>
    <lineage>
        <taxon>Eukaryota</taxon>
        <taxon>Viridiplantae</taxon>
        <taxon>Streptophyta</taxon>
        <taxon>Embryophyta</taxon>
        <taxon>Tracheophyta</taxon>
        <taxon>Spermatophyta</taxon>
        <taxon>Magnoliopsida</taxon>
        <taxon>eudicotyledons</taxon>
        <taxon>Gunneridae</taxon>
        <taxon>Pentapetalae</taxon>
        <taxon>rosids</taxon>
        <taxon>fabids</taxon>
        <taxon>Fabales</taxon>
        <taxon>Fabaceae</taxon>
        <taxon>Caesalpinioideae</taxon>
        <taxon>Cassia clade</taxon>
        <taxon>Senna</taxon>
    </lineage>
</organism>
<dbReference type="OrthoDB" id="660486at2759"/>
<comment type="caution">
    <text evidence="3">The sequence shown here is derived from an EMBL/GenBank/DDBJ whole genome shotgun (WGS) entry which is preliminary data.</text>
</comment>
<dbReference type="PANTHER" id="PTHR31374:SF118">
    <property type="entry name" value="OS01G0924966 PROTEIN"/>
    <property type="match status" value="1"/>
</dbReference>
<evidence type="ECO:0000256" key="1">
    <source>
        <dbReference type="ARBA" id="ARBA00006974"/>
    </source>
</evidence>
<evidence type="ECO:0000313" key="3">
    <source>
        <dbReference type="EMBL" id="KAF7838962.1"/>
    </source>
</evidence>
<protein>
    <submittedName>
        <fullName evidence="3">Auxin-responsive protein SAUR32</fullName>
    </submittedName>
</protein>
<evidence type="ECO:0000313" key="4">
    <source>
        <dbReference type="Proteomes" id="UP000634136"/>
    </source>
</evidence>
<feature type="region of interest" description="Disordered" evidence="2">
    <location>
        <begin position="32"/>
        <end position="56"/>
    </location>
</feature>
<feature type="compositionally biased region" description="Polar residues" evidence="2">
    <location>
        <begin position="46"/>
        <end position="56"/>
    </location>
</feature>
<dbReference type="Pfam" id="PF02519">
    <property type="entry name" value="Auxin_inducible"/>
    <property type="match status" value="1"/>
</dbReference>
<sequence length="194" mass="22098">MSNTMTPRSKVMFHLQGKTKKGLITKTWERCKSIGRGGRSNNRSSFPSPSLTNLRSKSWPSLTTAATFRDDDDDKKRSKKKRQVAPEGCFSVYVGPERQRFVIRAEYANHPLFKMLLEEAESEYGYSSQGPLTLPCDVHFFYKVLIEMDRPIENATDDEEADHFPQPHGCAFGKRSRSYNLLSSSSPLLALNHF</sequence>
<accession>A0A834X703</accession>
<evidence type="ECO:0000256" key="2">
    <source>
        <dbReference type="SAM" id="MobiDB-lite"/>
    </source>
</evidence>
<comment type="similarity">
    <text evidence="1">Belongs to the ARG7 family.</text>
</comment>
<dbReference type="GO" id="GO:0009733">
    <property type="term" value="P:response to auxin"/>
    <property type="evidence" value="ECO:0007669"/>
    <property type="project" value="InterPro"/>
</dbReference>
<proteinExistence type="inferred from homology"/>
<dbReference type="PANTHER" id="PTHR31374">
    <property type="entry name" value="AUXIN-INDUCED PROTEIN-LIKE-RELATED"/>
    <property type="match status" value="1"/>
</dbReference>
<keyword evidence="4" id="KW-1185">Reference proteome</keyword>
<dbReference type="InterPro" id="IPR003676">
    <property type="entry name" value="SAUR_fam"/>
</dbReference>